<feature type="compositionally biased region" description="Polar residues" evidence="1">
    <location>
        <begin position="17"/>
        <end position="32"/>
    </location>
</feature>
<feature type="region of interest" description="Disordered" evidence="1">
    <location>
        <begin position="1"/>
        <end position="99"/>
    </location>
</feature>
<accession>M7B2B7</accession>
<organism evidence="2 3">
    <name type="scientific">Chelonia mydas</name>
    <name type="common">Green sea-turtle</name>
    <name type="synonym">Chelonia agassizi</name>
    <dbReference type="NCBI Taxonomy" id="8469"/>
    <lineage>
        <taxon>Eukaryota</taxon>
        <taxon>Metazoa</taxon>
        <taxon>Chordata</taxon>
        <taxon>Craniata</taxon>
        <taxon>Vertebrata</taxon>
        <taxon>Euteleostomi</taxon>
        <taxon>Archelosauria</taxon>
        <taxon>Testudinata</taxon>
        <taxon>Testudines</taxon>
        <taxon>Cryptodira</taxon>
        <taxon>Durocryptodira</taxon>
        <taxon>Americhelydia</taxon>
        <taxon>Chelonioidea</taxon>
        <taxon>Cheloniidae</taxon>
        <taxon>Chelonia</taxon>
    </lineage>
</organism>
<gene>
    <name evidence="2" type="ORF">UY3_11626</name>
</gene>
<dbReference type="EMBL" id="KB546351">
    <property type="protein sequence ID" value="EMP31204.1"/>
    <property type="molecule type" value="Genomic_DNA"/>
</dbReference>
<proteinExistence type="predicted"/>
<reference evidence="3" key="1">
    <citation type="journal article" date="2013" name="Nat. Genet.">
        <title>The draft genomes of soft-shell turtle and green sea turtle yield insights into the development and evolution of the turtle-specific body plan.</title>
        <authorList>
            <person name="Wang Z."/>
            <person name="Pascual-Anaya J."/>
            <person name="Zadissa A."/>
            <person name="Li W."/>
            <person name="Niimura Y."/>
            <person name="Huang Z."/>
            <person name="Li C."/>
            <person name="White S."/>
            <person name="Xiong Z."/>
            <person name="Fang D."/>
            <person name="Wang B."/>
            <person name="Ming Y."/>
            <person name="Chen Y."/>
            <person name="Zheng Y."/>
            <person name="Kuraku S."/>
            <person name="Pignatelli M."/>
            <person name="Herrero J."/>
            <person name="Beal K."/>
            <person name="Nozawa M."/>
            <person name="Li Q."/>
            <person name="Wang J."/>
            <person name="Zhang H."/>
            <person name="Yu L."/>
            <person name="Shigenobu S."/>
            <person name="Wang J."/>
            <person name="Liu J."/>
            <person name="Flicek P."/>
            <person name="Searle S."/>
            <person name="Wang J."/>
            <person name="Kuratani S."/>
            <person name="Yin Y."/>
            <person name="Aken B."/>
            <person name="Zhang G."/>
            <person name="Irie N."/>
        </authorList>
    </citation>
    <scope>NUCLEOTIDE SEQUENCE [LARGE SCALE GENOMIC DNA]</scope>
</reference>
<evidence type="ECO:0000256" key="1">
    <source>
        <dbReference type="SAM" id="MobiDB-lite"/>
    </source>
</evidence>
<dbReference type="AlphaFoldDB" id="M7B2B7"/>
<evidence type="ECO:0000313" key="3">
    <source>
        <dbReference type="Proteomes" id="UP000031443"/>
    </source>
</evidence>
<protein>
    <submittedName>
        <fullName evidence="2">Uncharacterized protein</fullName>
    </submittedName>
</protein>
<feature type="compositionally biased region" description="Acidic residues" evidence="1">
    <location>
        <begin position="42"/>
        <end position="57"/>
    </location>
</feature>
<dbReference type="Proteomes" id="UP000031443">
    <property type="component" value="Unassembled WGS sequence"/>
</dbReference>
<keyword evidence="3" id="KW-1185">Reference proteome</keyword>
<name>M7B2B7_CHEMY</name>
<evidence type="ECO:0000313" key="2">
    <source>
        <dbReference type="EMBL" id="EMP31204.1"/>
    </source>
</evidence>
<feature type="compositionally biased region" description="Acidic residues" evidence="1">
    <location>
        <begin position="1"/>
        <end position="11"/>
    </location>
</feature>
<sequence length="99" mass="10469">MREATELDTELDAILSSDPTSITKSPVDTSEGTEAAERGSNPEDEVTDEEVVLDEDVQLPVGSPSGAGSQELFSTPEVFSQSQQLLSGEQEAGDETPVK</sequence>
<feature type="compositionally biased region" description="Polar residues" evidence="1">
    <location>
        <begin position="66"/>
        <end position="79"/>
    </location>
</feature>